<evidence type="ECO:0000313" key="2">
    <source>
        <dbReference type="Proteomes" id="UP001151760"/>
    </source>
</evidence>
<name>A0ABQ5BEL1_9ASTR</name>
<keyword evidence="2" id="KW-1185">Reference proteome</keyword>
<dbReference type="EMBL" id="BQNB010013217">
    <property type="protein sequence ID" value="GJT13281.1"/>
    <property type="molecule type" value="Genomic_DNA"/>
</dbReference>
<reference evidence="1" key="1">
    <citation type="journal article" date="2022" name="Int. J. Mol. Sci.">
        <title>Draft Genome of Tanacetum Coccineum: Genomic Comparison of Closely Related Tanacetum-Family Plants.</title>
        <authorList>
            <person name="Yamashiro T."/>
            <person name="Shiraishi A."/>
            <person name="Nakayama K."/>
            <person name="Satake H."/>
        </authorList>
    </citation>
    <scope>NUCLEOTIDE SEQUENCE</scope>
</reference>
<gene>
    <name evidence="1" type="ORF">Tco_0860323</name>
</gene>
<organism evidence="1 2">
    <name type="scientific">Tanacetum coccineum</name>
    <dbReference type="NCBI Taxonomy" id="301880"/>
    <lineage>
        <taxon>Eukaryota</taxon>
        <taxon>Viridiplantae</taxon>
        <taxon>Streptophyta</taxon>
        <taxon>Embryophyta</taxon>
        <taxon>Tracheophyta</taxon>
        <taxon>Spermatophyta</taxon>
        <taxon>Magnoliopsida</taxon>
        <taxon>eudicotyledons</taxon>
        <taxon>Gunneridae</taxon>
        <taxon>Pentapetalae</taxon>
        <taxon>asterids</taxon>
        <taxon>campanulids</taxon>
        <taxon>Asterales</taxon>
        <taxon>Asteraceae</taxon>
        <taxon>Asteroideae</taxon>
        <taxon>Anthemideae</taxon>
        <taxon>Anthemidinae</taxon>
        <taxon>Tanacetum</taxon>
    </lineage>
</organism>
<accession>A0ABQ5BEL1</accession>
<dbReference type="Proteomes" id="UP001151760">
    <property type="component" value="Unassembled WGS sequence"/>
</dbReference>
<comment type="caution">
    <text evidence="1">The sequence shown here is derived from an EMBL/GenBank/DDBJ whole genome shotgun (WGS) entry which is preliminary data.</text>
</comment>
<protein>
    <submittedName>
        <fullName evidence="1">Uncharacterized protein</fullName>
    </submittedName>
</protein>
<proteinExistence type="predicted"/>
<reference evidence="1" key="2">
    <citation type="submission" date="2022-01" db="EMBL/GenBank/DDBJ databases">
        <authorList>
            <person name="Yamashiro T."/>
            <person name="Shiraishi A."/>
            <person name="Satake H."/>
            <person name="Nakayama K."/>
        </authorList>
    </citation>
    <scope>NUCLEOTIDE SEQUENCE</scope>
</reference>
<sequence>MEMTLLKEATPTSSASLMSHEASKHVMNFRTLDVGTKARAIAEVIIPLSLVLEANARYENCMAFTEDELSAIASRLGTPIMLDSYTSTMCIESWSCSGSYLHTIKVEYEWKPPRFGNCSVFVHDDSQCPKHVVYEVGATKGTQRQNVPSHVRKDTTQNDVFQVV</sequence>
<evidence type="ECO:0000313" key="1">
    <source>
        <dbReference type="EMBL" id="GJT13281.1"/>
    </source>
</evidence>